<organism evidence="1">
    <name type="scientific">Anguilla anguilla</name>
    <name type="common">European freshwater eel</name>
    <name type="synonym">Muraena anguilla</name>
    <dbReference type="NCBI Taxonomy" id="7936"/>
    <lineage>
        <taxon>Eukaryota</taxon>
        <taxon>Metazoa</taxon>
        <taxon>Chordata</taxon>
        <taxon>Craniata</taxon>
        <taxon>Vertebrata</taxon>
        <taxon>Euteleostomi</taxon>
        <taxon>Actinopterygii</taxon>
        <taxon>Neopterygii</taxon>
        <taxon>Teleostei</taxon>
        <taxon>Anguilliformes</taxon>
        <taxon>Anguillidae</taxon>
        <taxon>Anguilla</taxon>
    </lineage>
</organism>
<evidence type="ECO:0000313" key="1">
    <source>
        <dbReference type="EMBL" id="JAH94344.1"/>
    </source>
</evidence>
<protein>
    <submittedName>
        <fullName evidence="1">Uncharacterized protein</fullName>
    </submittedName>
</protein>
<accession>A0A0E9WV95</accession>
<sequence length="84" mass="9516">MPRSRSSGTTCAVKGCHDNTTRLNNWLDQTCYEHHPTKKAECSCPPWYWFHKLPCGEEEENVAELSEVEVATQNSVCLFLPLCG</sequence>
<name>A0A0E9WV95_ANGAN</name>
<reference evidence="1" key="1">
    <citation type="submission" date="2014-11" db="EMBL/GenBank/DDBJ databases">
        <authorList>
            <person name="Amaro Gonzalez C."/>
        </authorList>
    </citation>
    <scope>NUCLEOTIDE SEQUENCE</scope>
</reference>
<reference evidence="1" key="2">
    <citation type="journal article" date="2015" name="Fish Shellfish Immunol.">
        <title>Early steps in the European eel (Anguilla anguilla)-Vibrio vulnificus interaction in the gills: Role of the RtxA13 toxin.</title>
        <authorList>
            <person name="Callol A."/>
            <person name="Pajuelo D."/>
            <person name="Ebbesson L."/>
            <person name="Teles M."/>
            <person name="MacKenzie S."/>
            <person name="Amaro C."/>
        </authorList>
    </citation>
    <scope>NUCLEOTIDE SEQUENCE</scope>
</reference>
<dbReference type="EMBL" id="GBXM01014233">
    <property type="protein sequence ID" value="JAH94344.1"/>
    <property type="molecule type" value="Transcribed_RNA"/>
</dbReference>
<proteinExistence type="predicted"/>
<dbReference type="AlphaFoldDB" id="A0A0E9WV95"/>